<feature type="region of interest" description="Disordered" evidence="1">
    <location>
        <begin position="104"/>
        <end position="124"/>
    </location>
</feature>
<dbReference type="EMBL" id="LNQR01000090">
    <property type="protein sequence ID" value="KWT82093.1"/>
    <property type="molecule type" value="Genomic_DNA"/>
</dbReference>
<evidence type="ECO:0000313" key="3">
    <source>
        <dbReference type="Proteomes" id="UP000060487"/>
    </source>
</evidence>
<feature type="compositionally biased region" description="Pro residues" evidence="1">
    <location>
        <begin position="109"/>
        <end position="124"/>
    </location>
</feature>
<gene>
    <name evidence="2" type="ORF">ASN18_2542</name>
</gene>
<keyword evidence="3" id="KW-1185">Reference proteome</keyword>
<evidence type="ECO:0008006" key="4">
    <source>
        <dbReference type="Google" id="ProtNLM"/>
    </source>
</evidence>
<sequence>MKKTLVLVVSILAAVVLLSNIVIASPPLMDPVISGKIAEAQMLVDDCTRMHKISRPAAVELHSRINYYRERALNTEIRHGGFIPPHESRKLNDGLDRLIREVADLRNAPPLPPVGPPPPLPPLR</sequence>
<comment type="caution">
    <text evidence="2">The sequence shown here is derived from an EMBL/GenBank/DDBJ whole genome shotgun (WGS) entry which is preliminary data.</text>
</comment>
<evidence type="ECO:0000313" key="2">
    <source>
        <dbReference type="EMBL" id="KWT82093.1"/>
    </source>
</evidence>
<protein>
    <recommendedName>
        <fullName evidence="4">Secreted protein</fullName>
    </recommendedName>
</protein>
<dbReference type="Proteomes" id="UP000060487">
    <property type="component" value="Unassembled WGS sequence"/>
</dbReference>
<name>A0ABR5SCS0_9BACT</name>
<proteinExistence type="predicted"/>
<accession>A0ABR5SCS0</accession>
<organism evidence="2 3">
    <name type="scientific">Candidatus Magnetominusculus xianensis</name>
    <dbReference type="NCBI Taxonomy" id="1748249"/>
    <lineage>
        <taxon>Bacteria</taxon>
        <taxon>Pseudomonadati</taxon>
        <taxon>Nitrospirota</taxon>
        <taxon>Nitrospiria</taxon>
        <taxon>Nitrospirales</taxon>
        <taxon>Nitrospiraceae</taxon>
        <taxon>Candidatus Magnetominusculus</taxon>
    </lineage>
</organism>
<dbReference type="RefSeq" id="WP_085053164.1">
    <property type="nucleotide sequence ID" value="NZ_LNQR01000090.1"/>
</dbReference>
<reference evidence="2 3" key="1">
    <citation type="submission" date="2015-11" db="EMBL/GenBank/DDBJ databases">
        <authorList>
            <person name="Lin W."/>
        </authorList>
    </citation>
    <scope>NUCLEOTIDE SEQUENCE [LARGE SCALE GENOMIC DNA]</scope>
    <source>
        <strain evidence="2 3">HCH-1</strain>
    </source>
</reference>
<evidence type="ECO:0000256" key="1">
    <source>
        <dbReference type="SAM" id="MobiDB-lite"/>
    </source>
</evidence>